<dbReference type="AlphaFoldDB" id="A0AAQ3PIK7"/>
<dbReference type="Proteomes" id="UP001341281">
    <property type="component" value="Chromosome 01"/>
</dbReference>
<evidence type="ECO:0000313" key="1">
    <source>
        <dbReference type="EMBL" id="WVZ50366.1"/>
    </source>
</evidence>
<accession>A0AAQ3PIK7</accession>
<sequence>MAWPSSNHRRRLLRPAGCWRASPPPWAPPLSLAQPSRSFPCGVPNQQQVASHPCPHSKAPSPCSFLSTLRTQQQNLPMGAASLFLLCPSPGSNNSSKWVAMALATSPHGATPCSDPAAEYSWLSSPRAGNDSSCPPWDGICYNRDHGLNHKSECDAVLHGVSSTRHQLVPASTSPFLKPSVLEISQMATTSTADGDELKDDHFYGGRR</sequence>
<name>A0AAQ3PIK7_PASNO</name>
<evidence type="ECO:0000313" key="2">
    <source>
        <dbReference type="Proteomes" id="UP001341281"/>
    </source>
</evidence>
<proteinExistence type="predicted"/>
<gene>
    <name evidence="1" type="ORF">U9M48_001624</name>
</gene>
<reference evidence="1 2" key="1">
    <citation type="submission" date="2024-02" db="EMBL/GenBank/DDBJ databases">
        <title>High-quality chromosome-scale genome assembly of Pensacola bahiagrass (Paspalum notatum Flugge var. saurae).</title>
        <authorList>
            <person name="Vega J.M."/>
            <person name="Podio M."/>
            <person name="Orjuela J."/>
            <person name="Siena L.A."/>
            <person name="Pessino S.C."/>
            <person name="Combes M.C."/>
            <person name="Mariac C."/>
            <person name="Albertini E."/>
            <person name="Pupilli F."/>
            <person name="Ortiz J.P.A."/>
            <person name="Leblanc O."/>
        </authorList>
    </citation>
    <scope>NUCLEOTIDE SEQUENCE [LARGE SCALE GENOMIC DNA]</scope>
    <source>
        <strain evidence="1">R1</strain>
        <tissue evidence="1">Leaf</tissue>
    </source>
</reference>
<organism evidence="1 2">
    <name type="scientific">Paspalum notatum var. saurae</name>
    <dbReference type="NCBI Taxonomy" id="547442"/>
    <lineage>
        <taxon>Eukaryota</taxon>
        <taxon>Viridiplantae</taxon>
        <taxon>Streptophyta</taxon>
        <taxon>Embryophyta</taxon>
        <taxon>Tracheophyta</taxon>
        <taxon>Spermatophyta</taxon>
        <taxon>Magnoliopsida</taxon>
        <taxon>Liliopsida</taxon>
        <taxon>Poales</taxon>
        <taxon>Poaceae</taxon>
        <taxon>PACMAD clade</taxon>
        <taxon>Panicoideae</taxon>
        <taxon>Andropogonodae</taxon>
        <taxon>Paspaleae</taxon>
        <taxon>Paspalinae</taxon>
        <taxon>Paspalum</taxon>
    </lineage>
</organism>
<dbReference type="EMBL" id="CP144745">
    <property type="protein sequence ID" value="WVZ50366.1"/>
    <property type="molecule type" value="Genomic_DNA"/>
</dbReference>
<protein>
    <submittedName>
        <fullName evidence="1">Uncharacterized protein</fullName>
    </submittedName>
</protein>
<keyword evidence="2" id="KW-1185">Reference proteome</keyword>